<dbReference type="Proteomes" id="UP000001449">
    <property type="component" value="Chromosome 6"/>
</dbReference>
<feature type="signal peptide" evidence="3">
    <location>
        <begin position="1"/>
        <end position="16"/>
    </location>
</feature>
<sequence length="1040" mass="115802">MTNVSFFLCLLARASSNSSEVEDHRVCIEPRLLKLKQRYPQFSPRAILPPSSVHSPDDDTLQNCMVKAQLGDSIRSDEASDTFFHSLDSDHDGILEPEEVASFLKDQIGGSQFDTQSAVDKEVSTVMKRLDQNHDGIEMSDVLDYWMQLESLLTAEEVSEWVVYAVQLPKTVGKIFLENGITGYDFPEIVENGGEVLLNELGIDKTSFRNKIVRQMQARMLGIGSIPDKPTQFYYKLDNCKAVSFTWERSSARVFPVHSYRIQRRAINLFENGSTNENNMPIANDFSMVTYPPVSTSDWKTVYVGGENEFVDSSVETGHNYIYRIQAWNSVGRSGWEVVDLTKPLRKQRCSTKPSRKEVHVITPRQSINIEEESPWAEWLSIPSRVVWGFIFVIQSAYHLVRVFFMVIAMGAGIMRFRRASASSSASATPVLPFTWFWMKLNNISVKLIGSECIPRTMLGDREALQLQEKLHDERIMATGLRGYNRLKQASSDVRNEEKELGESKVTFASDSSKVDRRRALGKQKSYSTGNLHSATAATTPVSPLKEVVISRGGITSSKFTWKTRASKSNTSSDNISEESGPSSDNETSALSPKTGNSIASASISGTPNRGTIIDDGSTCIAPVGTLNNTRSISLPSFTSPLPFTLTMARSDADATPAVADKGAEDEAALLARLQSQFGDINVNDFLGCDGQSNNNDDDDASSSSSDAVEPTPEELLAWQEEQFKKGQMKLEAKKMMESARVENVHKSALQRRRQKKTASERTMIHEYERTEEAHEWESLATMPNLGNVTSLFFPASVEDGELVGGVHPLLKALVEKGDAEVLGTSWRRLFSSADGDGLSFRNLCKNIWGYEGPTVTLIGGEPSATRLLSSQDSSRGTIQLGFFTTDTWIESTEYFGSGDDCFLFSLDDNTNNVQIFRPKLRANNFKEAASSKHTTHTSLSFDHLFEDGDLLNGHGESSLYYFDVHCIEVWGVGGDEWISDALAAQVKEQAIHSASLEQARKVDKRQFLEDFENGMTWRSGNKPSLFGHRDLMEERDCQM</sequence>
<dbReference type="SMART" id="SM00584">
    <property type="entry name" value="TLDc"/>
    <property type="match status" value="1"/>
</dbReference>
<dbReference type="PaxDb" id="35128-Thaps23127"/>
<dbReference type="Gene3D" id="2.60.40.10">
    <property type="entry name" value="Immunoglobulins"/>
    <property type="match status" value="1"/>
</dbReference>
<gene>
    <name evidence="6" type="ORF">THAPSDRAFT_23127</name>
</gene>
<dbReference type="Gene3D" id="1.10.238.10">
    <property type="entry name" value="EF-hand"/>
    <property type="match status" value="1"/>
</dbReference>
<dbReference type="Pfam" id="PF07534">
    <property type="entry name" value="TLD"/>
    <property type="match status" value="1"/>
</dbReference>
<dbReference type="SUPFAM" id="SSF47473">
    <property type="entry name" value="EF-hand"/>
    <property type="match status" value="1"/>
</dbReference>
<dbReference type="PANTHER" id="PTHR15136:SF13">
    <property type="entry name" value="SAM DOMAIN-CONTAINING PROTEIN"/>
    <property type="match status" value="1"/>
</dbReference>
<dbReference type="HOGENOM" id="CLU_292811_0_0_1"/>
<feature type="compositionally biased region" description="Polar residues" evidence="2">
    <location>
        <begin position="567"/>
        <end position="610"/>
    </location>
</feature>
<dbReference type="PROSITE" id="PS50222">
    <property type="entry name" value="EF_HAND_2"/>
    <property type="match status" value="1"/>
</dbReference>
<dbReference type="GO" id="GO:0002115">
    <property type="term" value="P:store-operated calcium entry"/>
    <property type="evidence" value="ECO:0000318"/>
    <property type="project" value="GO_Central"/>
</dbReference>
<feature type="region of interest" description="Disordered" evidence="2">
    <location>
        <begin position="564"/>
        <end position="610"/>
    </location>
</feature>
<dbReference type="InterPro" id="IPR013761">
    <property type="entry name" value="SAM/pointed_sf"/>
</dbReference>
<keyword evidence="7" id="KW-1185">Reference proteome</keyword>
<dbReference type="InterPro" id="IPR002048">
    <property type="entry name" value="EF_hand_dom"/>
</dbReference>
<dbReference type="CDD" id="cd00063">
    <property type="entry name" value="FN3"/>
    <property type="match status" value="1"/>
</dbReference>
<feature type="domain" description="TLDc" evidence="5">
    <location>
        <begin position="797"/>
        <end position="974"/>
    </location>
</feature>
<dbReference type="InterPro" id="IPR006571">
    <property type="entry name" value="TLDc_dom"/>
</dbReference>
<dbReference type="InterPro" id="IPR018247">
    <property type="entry name" value="EF_Hand_1_Ca_BS"/>
</dbReference>
<feature type="region of interest" description="Disordered" evidence="2">
    <location>
        <begin position="689"/>
        <end position="712"/>
    </location>
</feature>
<evidence type="ECO:0000313" key="7">
    <source>
        <dbReference type="Proteomes" id="UP000001449"/>
    </source>
</evidence>
<dbReference type="PROSITE" id="PS00018">
    <property type="entry name" value="EF_HAND_1"/>
    <property type="match status" value="1"/>
</dbReference>
<evidence type="ECO:0000256" key="3">
    <source>
        <dbReference type="SAM" id="SignalP"/>
    </source>
</evidence>
<dbReference type="AlphaFoldDB" id="B8C5W8"/>
<dbReference type="PROSITE" id="PS51886">
    <property type="entry name" value="TLDC"/>
    <property type="match status" value="1"/>
</dbReference>
<protein>
    <submittedName>
        <fullName evidence="6">Uncharacterized protein</fullName>
    </submittedName>
</protein>
<evidence type="ECO:0000259" key="4">
    <source>
        <dbReference type="PROSITE" id="PS50222"/>
    </source>
</evidence>
<evidence type="ECO:0000256" key="2">
    <source>
        <dbReference type="SAM" id="MobiDB-lite"/>
    </source>
</evidence>
<proteinExistence type="predicted"/>
<evidence type="ECO:0000259" key="5">
    <source>
        <dbReference type="PROSITE" id="PS51886"/>
    </source>
</evidence>
<dbReference type="GO" id="GO:0005886">
    <property type="term" value="C:plasma membrane"/>
    <property type="evidence" value="ECO:0000318"/>
    <property type="project" value="GO_Central"/>
</dbReference>
<evidence type="ECO:0000256" key="1">
    <source>
        <dbReference type="ARBA" id="ARBA00022837"/>
    </source>
</evidence>
<feature type="domain" description="EF-hand" evidence="4">
    <location>
        <begin position="75"/>
        <end position="110"/>
    </location>
</feature>
<dbReference type="STRING" id="35128.B8C5W8"/>
<feature type="chain" id="PRO_5002869478" evidence="3">
    <location>
        <begin position="17"/>
        <end position="1040"/>
    </location>
</feature>
<dbReference type="InterPro" id="IPR037608">
    <property type="entry name" value="STIM1/2"/>
</dbReference>
<reference evidence="6 7" key="2">
    <citation type="journal article" date="2008" name="Nature">
        <title>The Phaeodactylum genome reveals the evolutionary history of diatom genomes.</title>
        <authorList>
            <person name="Bowler C."/>
            <person name="Allen A.E."/>
            <person name="Badger J.H."/>
            <person name="Grimwood J."/>
            <person name="Jabbari K."/>
            <person name="Kuo A."/>
            <person name="Maheswari U."/>
            <person name="Martens C."/>
            <person name="Maumus F."/>
            <person name="Otillar R.P."/>
            <person name="Rayko E."/>
            <person name="Salamov A."/>
            <person name="Vandepoele K."/>
            <person name="Beszteri B."/>
            <person name="Gruber A."/>
            <person name="Heijde M."/>
            <person name="Katinka M."/>
            <person name="Mock T."/>
            <person name="Valentin K."/>
            <person name="Verret F."/>
            <person name="Berges J.A."/>
            <person name="Brownlee C."/>
            <person name="Cadoret J.P."/>
            <person name="Chiovitti A."/>
            <person name="Choi C.J."/>
            <person name="Coesel S."/>
            <person name="De Martino A."/>
            <person name="Detter J.C."/>
            <person name="Durkin C."/>
            <person name="Falciatore A."/>
            <person name="Fournet J."/>
            <person name="Haruta M."/>
            <person name="Huysman M.J."/>
            <person name="Jenkins B.D."/>
            <person name="Jiroutova K."/>
            <person name="Jorgensen R.E."/>
            <person name="Joubert Y."/>
            <person name="Kaplan A."/>
            <person name="Kroger N."/>
            <person name="Kroth P.G."/>
            <person name="La Roche J."/>
            <person name="Lindquist E."/>
            <person name="Lommer M."/>
            <person name="Martin-Jezequel V."/>
            <person name="Lopez P.J."/>
            <person name="Lucas S."/>
            <person name="Mangogna M."/>
            <person name="McGinnis K."/>
            <person name="Medlin L.K."/>
            <person name="Montsant A."/>
            <person name="Oudot-Le Secq M.P."/>
            <person name="Napoli C."/>
            <person name="Obornik M."/>
            <person name="Parker M.S."/>
            <person name="Petit J.L."/>
            <person name="Porcel B.M."/>
            <person name="Poulsen N."/>
            <person name="Robison M."/>
            <person name="Rychlewski L."/>
            <person name="Rynearson T.A."/>
            <person name="Schmutz J."/>
            <person name="Shapiro H."/>
            <person name="Siaut M."/>
            <person name="Stanley M."/>
            <person name="Sussman M.R."/>
            <person name="Taylor A.R."/>
            <person name="Vardi A."/>
            <person name="von Dassow P."/>
            <person name="Vyverman W."/>
            <person name="Willis A."/>
            <person name="Wyrwicz L.S."/>
            <person name="Rokhsar D.S."/>
            <person name="Weissenbach J."/>
            <person name="Armbrust E.V."/>
            <person name="Green B.R."/>
            <person name="Van de Peer Y."/>
            <person name="Grigoriev I.V."/>
        </authorList>
    </citation>
    <scope>NUCLEOTIDE SEQUENCE [LARGE SCALE GENOMIC DNA]</scope>
    <source>
        <strain evidence="6 7">CCMP1335</strain>
    </source>
</reference>
<dbReference type="GeneID" id="7445960"/>
<dbReference type="GO" id="GO:0005509">
    <property type="term" value="F:calcium ion binding"/>
    <property type="evidence" value="ECO:0000318"/>
    <property type="project" value="GO_Central"/>
</dbReference>
<dbReference type="GO" id="GO:0005783">
    <property type="term" value="C:endoplasmic reticulum"/>
    <property type="evidence" value="ECO:0000318"/>
    <property type="project" value="GO_Central"/>
</dbReference>
<dbReference type="GO" id="GO:0005246">
    <property type="term" value="F:calcium channel regulator activity"/>
    <property type="evidence" value="ECO:0000318"/>
    <property type="project" value="GO_Central"/>
</dbReference>
<keyword evidence="3" id="KW-0732">Signal</keyword>
<dbReference type="EMBL" id="CM000643">
    <property type="protein sequence ID" value="EED91193.1"/>
    <property type="molecule type" value="Genomic_DNA"/>
</dbReference>
<dbReference type="PANTHER" id="PTHR15136">
    <property type="entry name" value="STROMAL INTERACTION MOLECULE HOMOLOG"/>
    <property type="match status" value="1"/>
</dbReference>
<keyword evidence="1" id="KW-0106">Calcium</keyword>
<dbReference type="InterPro" id="IPR011992">
    <property type="entry name" value="EF-hand-dom_pair"/>
</dbReference>
<name>B8C5W8_THAPS</name>
<dbReference type="SUPFAM" id="SSF49265">
    <property type="entry name" value="Fibronectin type III"/>
    <property type="match status" value="1"/>
</dbReference>
<evidence type="ECO:0000313" key="6">
    <source>
        <dbReference type="EMBL" id="EED91193.1"/>
    </source>
</evidence>
<reference evidence="6 7" key="1">
    <citation type="journal article" date="2004" name="Science">
        <title>The genome of the diatom Thalassiosira pseudonana: ecology, evolution, and metabolism.</title>
        <authorList>
            <person name="Armbrust E.V."/>
            <person name="Berges J.A."/>
            <person name="Bowler C."/>
            <person name="Green B.R."/>
            <person name="Martinez D."/>
            <person name="Putnam N.H."/>
            <person name="Zhou S."/>
            <person name="Allen A.E."/>
            <person name="Apt K.E."/>
            <person name="Bechner M."/>
            <person name="Brzezinski M.A."/>
            <person name="Chaal B.K."/>
            <person name="Chiovitti A."/>
            <person name="Davis A.K."/>
            <person name="Demarest M.S."/>
            <person name="Detter J.C."/>
            <person name="Glavina T."/>
            <person name="Goodstein D."/>
            <person name="Hadi M.Z."/>
            <person name="Hellsten U."/>
            <person name="Hildebrand M."/>
            <person name="Jenkins B.D."/>
            <person name="Jurka J."/>
            <person name="Kapitonov V.V."/>
            <person name="Kroger N."/>
            <person name="Lau W.W."/>
            <person name="Lane T.W."/>
            <person name="Larimer F.W."/>
            <person name="Lippmeier J.C."/>
            <person name="Lucas S."/>
            <person name="Medina M."/>
            <person name="Montsant A."/>
            <person name="Obornik M."/>
            <person name="Parker M.S."/>
            <person name="Palenik B."/>
            <person name="Pazour G.J."/>
            <person name="Richardson P.M."/>
            <person name="Rynearson T.A."/>
            <person name="Saito M.A."/>
            <person name="Schwartz D.C."/>
            <person name="Thamatrakoln K."/>
            <person name="Valentin K."/>
            <person name="Vardi A."/>
            <person name="Wilkerson F.P."/>
            <person name="Rokhsar D.S."/>
        </authorList>
    </citation>
    <scope>NUCLEOTIDE SEQUENCE [LARGE SCALE GENOMIC DNA]</scope>
    <source>
        <strain evidence="6 7">CCMP1335</strain>
    </source>
</reference>
<dbReference type="Gene3D" id="1.10.150.50">
    <property type="entry name" value="Transcription Factor, Ets-1"/>
    <property type="match status" value="1"/>
</dbReference>
<feature type="region of interest" description="Disordered" evidence="2">
    <location>
        <begin position="508"/>
        <end position="532"/>
    </location>
</feature>
<dbReference type="eggNOG" id="ENOG502RUKK">
    <property type="taxonomic scope" value="Eukaryota"/>
</dbReference>
<organism evidence="6 7">
    <name type="scientific">Thalassiosira pseudonana</name>
    <name type="common">Marine diatom</name>
    <name type="synonym">Cyclotella nana</name>
    <dbReference type="NCBI Taxonomy" id="35128"/>
    <lineage>
        <taxon>Eukaryota</taxon>
        <taxon>Sar</taxon>
        <taxon>Stramenopiles</taxon>
        <taxon>Ochrophyta</taxon>
        <taxon>Bacillariophyta</taxon>
        <taxon>Coscinodiscophyceae</taxon>
        <taxon>Thalassiosirophycidae</taxon>
        <taxon>Thalassiosirales</taxon>
        <taxon>Thalassiosiraceae</taxon>
        <taxon>Thalassiosira</taxon>
    </lineage>
</organism>
<dbReference type="InterPro" id="IPR013783">
    <property type="entry name" value="Ig-like_fold"/>
</dbReference>
<accession>B8C5W8</accession>
<dbReference type="InterPro" id="IPR003961">
    <property type="entry name" value="FN3_dom"/>
</dbReference>
<dbReference type="InterPro" id="IPR036116">
    <property type="entry name" value="FN3_sf"/>
</dbReference>
<dbReference type="GO" id="GO:0006874">
    <property type="term" value="P:intracellular calcium ion homeostasis"/>
    <property type="evidence" value="ECO:0000318"/>
    <property type="project" value="GO_Central"/>
</dbReference>
<dbReference type="RefSeq" id="XP_002291086.1">
    <property type="nucleotide sequence ID" value="XM_002291050.1"/>
</dbReference>
<dbReference type="KEGG" id="tps:THAPSDRAFT_23127"/>
<dbReference type="FunFam" id="1.10.150.50:FF:000074">
    <property type="entry name" value="Stromal interaction molecule"/>
    <property type="match status" value="1"/>
</dbReference>
<dbReference type="InParanoid" id="B8C5W8"/>